<dbReference type="GO" id="GO:0019867">
    <property type="term" value="C:outer membrane"/>
    <property type="evidence" value="ECO:0007669"/>
    <property type="project" value="InterPro"/>
</dbReference>
<dbReference type="InterPro" id="IPR008816">
    <property type="entry name" value="Gly_zipper_2TM_dom"/>
</dbReference>
<evidence type="ECO:0000256" key="1">
    <source>
        <dbReference type="ARBA" id="ARBA00004370"/>
    </source>
</evidence>
<dbReference type="EMBL" id="AP018738">
    <property type="protein sequence ID" value="BBE49672.1"/>
    <property type="molecule type" value="Genomic_DNA"/>
</dbReference>
<feature type="compositionally biased region" description="Basic and acidic residues" evidence="3">
    <location>
        <begin position="172"/>
        <end position="188"/>
    </location>
</feature>
<feature type="domain" description="Glycine zipper 2TM" evidence="4">
    <location>
        <begin position="125"/>
        <end position="162"/>
    </location>
</feature>
<gene>
    <name evidence="5" type="ORF">OYT1_ch0096</name>
</gene>
<organism evidence="5 6">
    <name type="scientific">Ferriphaselus amnicola</name>
    <dbReference type="NCBI Taxonomy" id="1188319"/>
    <lineage>
        <taxon>Bacteria</taxon>
        <taxon>Pseudomonadati</taxon>
        <taxon>Pseudomonadota</taxon>
        <taxon>Betaproteobacteria</taxon>
        <taxon>Nitrosomonadales</taxon>
        <taxon>Gallionellaceae</taxon>
        <taxon>Ferriphaselus</taxon>
    </lineage>
</organism>
<evidence type="ECO:0000313" key="5">
    <source>
        <dbReference type="EMBL" id="BBE49672.1"/>
    </source>
</evidence>
<dbReference type="RefSeq" id="WP_062625851.1">
    <property type="nucleotide sequence ID" value="NZ_AP018738.1"/>
</dbReference>
<dbReference type="Pfam" id="PF05433">
    <property type="entry name" value="Rick_17kDa_Anti"/>
    <property type="match status" value="1"/>
</dbReference>
<dbReference type="Proteomes" id="UP000033070">
    <property type="component" value="Chromosome"/>
</dbReference>
<dbReference type="STRING" id="1188319.OYT1_00657"/>
<dbReference type="PANTHER" id="PTHR35603">
    <property type="match status" value="1"/>
</dbReference>
<evidence type="ECO:0000259" key="4">
    <source>
        <dbReference type="Pfam" id="PF05433"/>
    </source>
</evidence>
<reference evidence="5 6" key="1">
    <citation type="submission" date="2018-06" db="EMBL/GenBank/DDBJ databases">
        <title>OYT1 Genome Sequencing.</title>
        <authorList>
            <person name="Kato S."/>
            <person name="Itoh T."/>
            <person name="Ohkuma M."/>
        </authorList>
    </citation>
    <scope>NUCLEOTIDE SEQUENCE [LARGE SCALE GENOMIC DNA]</scope>
    <source>
        <strain evidence="5 6">OYT1</strain>
    </source>
</reference>
<evidence type="ECO:0000256" key="2">
    <source>
        <dbReference type="ARBA" id="ARBA00023136"/>
    </source>
</evidence>
<evidence type="ECO:0000313" key="6">
    <source>
        <dbReference type="Proteomes" id="UP000033070"/>
    </source>
</evidence>
<dbReference type="KEGG" id="fam:OYT1_ch0096"/>
<evidence type="ECO:0000256" key="3">
    <source>
        <dbReference type="SAM" id="MobiDB-lite"/>
    </source>
</evidence>
<feature type="region of interest" description="Disordered" evidence="3">
    <location>
        <begin position="45"/>
        <end position="73"/>
    </location>
</feature>
<accession>A0A2Z6G881</accession>
<dbReference type="AlphaFoldDB" id="A0A2Z6G881"/>
<keyword evidence="2" id="KW-0472">Membrane</keyword>
<feature type="region of interest" description="Disordered" evidence="3">
    <location>
        <begin position="165"/>
        <end position="194"/>
    </location>
</feature>
<sequence length="194" mass="20154">METKTIALIVGVGIAGAVLSSVITTKMLSHEEVPTESKPVISAVADTPVSSKDTAESKKPAVDKDEPVARKPARTHAREVASKVAAPEIRYKTVTKQVCEQKPVTEQVEVADAPKPPQHSPGAMILGGLIGGVVGNQVGDGNGRTLATIAGAGAGAYVGDQVAARNQPKPGTHLETRTTTKEVCHDETQQVPIK</sequence>
<keyword evidence="6" id="KW-1185">Reference proteome</keyword>
<proteinExistence type="predicted"/>
<protein>
    <recommendedName>
        <fullName evidence="4">Glycine zipper 2TM domain-containing protein</fullName>
    </recommendedName>
</protein>
<dbReference type="InterPro" id="IPR051407">
    <property type="entry name" value="Bact_OM_lipoprot/Surf_antigen"/>
</dbReference>
<feature type="compositionally biased region" description="Basic and acidic residues" evidence="3">
    <location>
        <begin position="53"/>
        <end position="69"/>
    </location>
</feature>
<dbReference type="PANTHER" id="PTHR35603:SF2">
    <property type="entry name" value="OUTER MEMBRANE LIPOPROTEIN"/>
    <property type="match status" value="1"/>
</dbReference>
<name>A0A2Z6G881_9PROT</name>
<comment type="subcellular location">
    <subcellularLocation>
        <location evidence="1">Membrane</location>
    </subcellularLocation>
</comment>